<dbReference type="Pfam" id="PF07715">
    <property type="entry name" value="Plug"/>
    <property type="match status" value="1"/>
</dbReference>
<dbReference type="Pfam" id="PF13715">
    <property type="entry name" value="CarbopepD_reg_2"/>
    <property type="match status" value="1"/>
</dbReference>
<keyword evidence="7 8" id="KW-0998">Cell outer membrane</keyword>
<dbReference type="NCBIfam" id="TIGR04057">
    <property type="entry name" value="SusC_RagA_signa"/>
    <property type="match status" value="1"/>
</dbReference>
<proteinExistence type="inferred from homology"/>
<dbReference type="Gene3D" id="2.60.40.1120">
    <property type="entry name" value="Carboxypeptidase-like, regulatory domain"/>
    <property type="match status" value="1"/>
</dbReference>
<dbReference type="Gene3D" id="2.40.170.20">
    <property type="entry name" value="TonB-dependent receptor, beta-barrel domain"/>
    <property type="match status" value="1"/>
</dbReference>
<dbReference type="PROSITE" id="PS52016">
    <property type="entry name" value="TONB_DEPENDENT_REC_3"/>
    <property type="match status" value="1"/>
</dbReference>
<evidence type="ECO:0000256" key="2">
    <source>
        <dbReference type="ARBA" id="ARBA00022448"/>
    </source>
</evidence>
<evidence type="ECO:0000256" key="3">
    <source>
        <dbReference type="ARBA" id="ARBA00022452"/>
    </source>
</evidence>
<dbReference type="EMBL" id="CZBI01000001">
    <property type="protein sequence ID" value="CUP45207.1"/>
    <property type="molecule type" value="Genomic_DNA"/>
</dbReference>
<sequence length="1046" mass="116018">MHGDGEKQLIEMLLKTRIIISCCFISLLSFFEEDCYASRPGSKECVKVSSASFTVRGRVIDTYGEPLIGATIREKGGANGTVTDVEGNFFLSVPDSAVLQISFVGYESQEVSVKGRSMLEICLKENILLLDHVIVTALGLEKKESSLAYAVQKVRGEELNRVKEVNMITALAGKAAGVQVSKNSSGMGGSAKVSIRGVRSVAGDNQPLYVIDGVPMLNSTSEQAYSAIGGTANAGNRDGGDGISNLNPEDVESISILKGAPAAALYGSQAANGVILITTKKGNTVGRRDIHFSTGLTFEKAFSLPEMQNSYGVSDVTDSWGEKENLTVYDNLGDFFRTGLTSITSVSVNSGNDKLQTYFSYANTTGRGILNENKLSKHNINLRETAVLFNSRLKLDGNVNVMKQTVKNKPVSGGFYMNPLVGLYRFPRGEDLSYYKENYERYNEDRKLNTQNWHTFTEDFEQNPYWIQNRIQSKDARIRLLLSLSANLKVTDWLTLQARGNLDHSADKLRQKFYASTATALCGMNGRYIEMDYQETQMYGDVMAMVKKQLNDFTLDVAIGGSINDRITNSTRIDSKNASLKYANVFNLANIVMSSSASIDQKIDAHYQLQSVFATAQIGYKEGVFLDLTARNDWSSTLAYTKYEKKGFFYPSAGVSFLPDKWVKMPEWVSFSKLRGAYSIVGNGVPPFITYPVSYVTAGGEILASDAAPFAEMKPEMTHSVELGVEWKFLQHRLGLNLTYYRTDTYEQFFKLPALAGDKYAYRYVNAGDIRNQGWEITLDATPVLTPDFTWKTSLNFSANKNKIVELHEELKEFVYGPTSFSSSYAMKLVKGGSIGDIYGKAFIRDEAGNIVYGTDGDYKGLPLVEGDGNTVKVGNANPDFMLGWNHSFSYKGFSLYFLLDWRYGGEILSQTQAEMDLYGVSKATAQARDKGYVSLEGQQISDVKGFYKNVVGGRAGVTEYYMYDATNLRLREVSLSYSFPRKWIQKTNCLKDLQLSFVARNLCFLYKKAPFDPDLVLSTGNDNQGIEVFGMPTTRSLGFTLTCEF</sequence>
<evidence type="ECO:0000256" key="4">
    <source>
        <dbReference type="ARBA" id="ARBA00022692"/>
    </source>
</evidence>
<dbReference type="InterPro" id="IPR008969">
    <property type="entry name" value="CarboxyPept-like_regulatory"/>
</dbReference>
<keyword evidence="2 8" id="KW-0813">Transport</keyword>
<protein>
    <submittedName>
        <fullName evidence="10">Outer membrane receptor proteins, mostly Fe transport</fullName>
    </submittedName>
</protein>
<reference evidence="10 11" key="1">
    <citation type="submission" date="2015-09" db="EMBL/GenBank/DDBJ databases">
        <authorList>
            <consortium name="Pathogen Informatics"/>
        </authorList>
    </citation>
    <scope>NUCLEOTIDE SEQUENCE [LARGE SCALE GENOMIC DNA]</scope>
    <source>
        <strain evidence="10 11">2789STDY5834945</strain>
    </source>
</reference>
<evidence type="ECO:0000256" key="7">
    <source>
        <dbReference type="ARBA" id="ARBA00023237"/>
    </source>
</evidence>
<dbReference type="FunFam" id="2.60.40.1120:FF:000003">
    <property type="entry name" value="Outer membrane protein Omp121"/>
    <property type="match status" value="1"/>
</dbReference>
<dbReference type="Proteomes" id="UP000095541">
    <property type="component" value="Unassembled WGS sequence"/>
</dbReference>
<dbReference type="Gene3D" id="2.170.130.10">
    <property type="entry name" value="TonB-dependent receptor, plug domain"/>
    <property type="match status" value="1"/>
</dbReference>
<dbReference type="InterPro" id="IPR012910">
    <property type="entry name" value="Plug_dom"/>
</dbReference>
<evidence type="ECO:0000256" key="6">
    <source>
        <dbReference type="ARBA" id="ARBA00023136"/>
    </source>
</evidence>
<feature type="domain" description="TonB-dependent receptor plug" evidence="9">
    <location>
        <begin position="145"/>
        <end position="274"/>
    </location>
</feature>
<organism evidence="10 11">
    <name type="scientific">Bacteroides thetaiotaomicron</name>
    <dbReference type="NCBI Taxonomy" id="818"/>
    <lineage>
        <taxon>Bacteria</taxon>
        <taxon>Pseudomonadati</taxon>
        <taxon>Bacteroidota</taxon>
        <taxon>Bacteroidia</taxon>
        <taxon>Bacteroidales</taxon>
        <taxon>Bacteroidaceae</taxon>
        <taxon>Bacteroides</taxon>
    </lineage>
</organism>
<evidence type="ECO:0000313" key="11">
    <source>
        <dbReference type="Proteomes" id="UP000095541"/>
    </source>
</evidence>
<keyword evidence="10" id="KW-0675">Receptor</keyword>
<keyword evidence="6 8" id="KW-0472">Membrane</keyword>
<accession>A0A174NEC8</accession>
<dbReference type="InterPro" id="IPR036942">
    <property type="entry name" value="Beta-barrel_TonB_sf"/>
</dbReference>
<comment type="similarity">
    <text evidence="8">Belongs to the TonB-dependent receptor family.</text>
</comment>
<dbReference type="SUPFAM" id="SSF49464">
    <property type="entry name" value="Carboxypeptidase regulatory domain-like"/>
    <property type="match status" value="1"/>
</dbReference>
<evidence type="ECO:0000256" key="1">
    <source>
        <dbReference type="ARBA" id="ARBA00004571"/>
    </source>
</evidence>
<name>A0A174NEC8_BACT4</name>
<comment type="subcellular location">
    <subcellularLocation>
        <location evidence="1 8">Cell outer membrane</location>
        <topology evidence="1 8">Multi-pass membrane protein</topology>
    </subcellularLocation>
</comment>
<keyword evidence="4 8" id="KW-0812">Transmembrane</keyword>
<evidence type="ECO:0000313" key="10">
    <source>
        <dbReference type="EMBL" id="CUP45207.1"/>
    </source>
</evidence>
<dbReference type="PANTHER" id="PTHR30069:SF29">
    <property type="entry name" value="HEMOGLOBIN AND HEMOGLOBIN-HAPTOGLOBIN-BINDING PROTEIN 1-RELATED"/>
    <property type="match status" value="1"/>
</dbReference>
<dbReference type="InterPro" id="IPR039426">
    <property type="entry name" value="TonB-dep_rcpt-like"/>
</dbReference>
<keyword evidence="5" id="KW-0732">Signal</keyword>
<dbReference type="InterPro" id="IPR023996">
    <property type="entry name" value="TonB-dep_OMP_SusC/RagA"/>
</dbReference>
<dbReference type="InterPro" id="IPR023997">
    <property type="entry name" value="TonB-dep_OMP_SusC/RagA_CS"/>
</dbReference>
<dbReference type="NCBIfam" id="TIGR04056">
    <property type="entry name" value="OMP_RagA_SusC"/>
    <property type="match status" value="1"/>
</dbReference>
<evidence type="ECO:0000256" key="8">
    <source>
        <dbReference type="PROSITE-ProRule" id="PRU01360"/>
    </source>
</evidence>
<evidence type="ECO:0000259" key="9">
    <source>
        <dbReference type="Pfam" id="PF07715"/>
    </source>
</evidence>
<evidence type="ECO:0000256" key="5">
    <source>
        <dbReference type="ARBA" id="ARBA00022729"/>
    </source>
</evidence>
<dbReference type="GO" id="GO:0015344">
    <property type="term" value="F:siderophore uptake transmembrane transporter activity"/>
    <property type="evidence" value="ECO:0007669"/>
    <property type="project" value="TreeGrafter"/>
</dbReference>
<dbReference type="GO" id="GO:0044718">
    <property type="term" value="P:siderophore transmembrane transport"/>
    <property type="evidence" value="ECO:0007669"/>
    <property type="project" value="TreeGrafter"/>
</dbReference>
<keyword evidence="3 8" id="KW-1134">Transmembrane beta strand</keyword>
<dbReference type="GO" id="GO:0009279">
    <property type="term" value="C:cell outer membrane"/>
    <property type="evidence" value="ECO:0007669"/>
    <property type="project" value="UniProtKB-SubCell"/>
</dbReference>
<dbReference type="SUPFAM" id="SSF56935">
    <property type="entry name" value="Porins"/>
    <property type="match status" value="1"/>
</dbReference>
<gene>
    <name evidence="10" type="primary">fepA_3</name>
    <name evidence="10" type="ORF">ERS852557_00638</name>
</gene>
<dbReference type="PANTHER" id="PTHR30069">
    <property type="entry name" value="TONB-DEPENDENT OUTER MEMBRANE RECEPTOR"/>
    <property type="match status" value="1"/>
</dbReference>
<dbReference type="InterPro" id="IPR037066">
    <property type="entry name" value="Plug_dom_sf"/>
</dbReference>
<dbReference type="AlphaFoldDB" id="A0A174NEC8"/>